<name>A0AAN9UQ49_9PEZI</name>
<evidence type="ECO:0000256" key="1">
    <source>
        <dbReference type="SAM" id="Coils"/>
    </source>
</evidence>
<comment type="caution">
    <text evidence="4">The sequence shown here is derived from an EMBL/GenBank/DDBJ whole genome shotgun (WGS) entry which is preliminary data.</text>
</comment>
<feature type="region of interest" description="Disordered" evidence="2">
    <location>
        <begin position="649"/>
        <end position="724"/>
    </location>
</feature>
<feature type="region of interest" description="Disordered" evidence="2">
    <location>
        <begin position="349"/>
        <end position="392"/>
    </location>
</feature>
<gene>
    <name evidence="4" type="ORF">SLS62_006797</name>
</gene>
<feature type="compositionally biased region" description="Polar residues" evidence="2">
    <location>
        <begin position="109"/>
        <end position="123"/>
    </location>
</feature>
<feature type="compositionally biased region" description="Basic and acidic residues" evidence="2">
    <location>
        <begin position="562"/>
        <end position="582"/>
    </location>
</feature>
<evidence type="ECO:0000256" key="2">
    <source>
        <dbReference type="SAM" id="MobiDB-lite"/>
    </source>
</evidence>
<keyword evidence="5" id="KW-1185">Reference proteome</keyword>
<sequence>MLGWALKKGLQGASGTRDAPTNSNTGEPPDTPAPIFAARAIKNAIFGESKEKDAPAPTNKKRKEPARRNTTDATSSDLKSPCKPTSILLTPGTGTARRKRVSFGHDVKSGNNAEPGSVATNPDGSRRKTTLQQALENSRSSRSKVATQNNEQTNSEQTEVPAVAIPDKTDGVDSESEWEDDVCNHDVTVDLNEPHSNSGKYWKSEFARYHDEAQSEMDKLVRYKHMAKSYAKKKDSEAINLTQRLKEEQDKVQKMEQKITEMAAEIADKRKHGTDQDNPALMNDLAKQTALAVQYRDQVKGLEAILNGQQDDADYKRSERARINTSPRTEKTLLETNRELRRLRSELRQMNGLREENQRLKSDLSASQQEAKMLAEGSKKQGTSTADTSRAQRLEKQLREVKDELRQRDSEIRRMNRDYESLKRDAKARTSEAMQVLQEKNDKIGQLEREIKTLKAEVAEVSSSRRRGIDMALAEHNKITQDMKTHMASLSRPSVNSNKQHEKPIAAARRRQPRQRSMSVEDLTLDMTQRSLFGDNIHNSDWTADLKEIEDQLRNDRVEYQEKEAAAKKKQHQRDSNGREANDFTDTLDLGGSLAATTVAPNKPKPTYHQPSSFSARRAIMSDRINESTPIDDNDEDNDYHYGSAAATAALPRDRRASSYHRGGIGATTTTATTAARASSRARDHKRATMHDTLATKPTPAGRQQHLQEQQRSISDPSATRTAAAAAATAATSIGGDDQGIDLFKDRFARLGGGGGGLNPKSEGAGTGTTTANASRCALPADRQAAARARLEQKKLERLREKERMEKEREGGMSRGRDRISSRSLVDKENLVPC</sequence>
<feature type="region of interest" description="Disordered" evidence="2">
    <location>
        <begin position="754"/>
        <end position="783"/>
    </location>
</feature>
<organism evidence="4 5">
    <name type="scientific">Diatrype stigma</name>
    <dbReference type="NCBI Taxonomy" id="117547"/>
    <lineage>
        <taxon>Eukaryota</taxon>
        <taxon>Fungi</taxon>
        <taxon>Dikarya</taxon>
        <taxon>Ascomycota</taxon>
        <taxon>Pezizomycotina</taxon>
        <taxon>Sordariomycetes</taxon>
        <taxon>Xylariomycetidae</taxon>
        <taxon>Xylariales</taxon>
        <taxon>Diatrypaceae</taxon>
        <taxon>Diatrype</taxon>
    </lineage>
</organism>
<feature type="compositionally biased region" description="Polar residues" evidence="2">
    <location>
        <begin position="130"/>
        <end position="158"/>
    </location>
</feature>
<dbReference type="AlphaFoldDB" id="A0AAN9UQ49"/>
<proteinExistence type="predicted"/>
<feature type="compositionally biased region" description="Basic and acidic residues" evidence="2">
    <location>
        <begin position="349"/>
        <end position="362"/>
    </location>
</feature>
<feature type="region of interest" description="Disordered" evidence="2">
    <location>
        <begin position="562"/>
        <end position="589"/>
    </location>
</feature>
<feature type="region of interest" description="Disordered" evidence="2">
    <location>
        <begin position="312"/>
        <end position="331"/>
    </location>
</feature>
<protein>
    <recommendedName>
        <fullName evidence="3">Spindle pole body-associated protein cut12 domain-containing protein</fullName>
    </recommendedName>
</protein>
<evidence type="ECO:0000313" key="4">
    <source>
        <dbReference type="EMBL" id="KAK7751252.1"/>
    </source>
</evidence>
<feature type="coiled-coil region" evidence="1">
    <location>
        <begin position="231"/>
        <end position="272"/>
    </location>
</feature>
<dbReference type="EMBL" id="JAKJXP020000052">
    <property type="protein sequence ID" value="KAK7751252.1"/>
    <property type="molecule type" value="Genomic_DNA"/>
</dbReference>
<dbReference type="Proteomes" id="UP001320420">
    <property type="component" value="Unassembled WGS sequence"/>
</dbReference>
<accession>A0AAN9UQ49</accession>
<feature type="compositionally biased region" description="Low complexity" evidence="2">
    <location>
        <begin position="667"/>
        <end position="679"/>
    </location>
</feature>
<feature type="region of interest" description="Disordered" evidence="2">
    <location>
        <begin position="795"/>
        <end position="834"/>
    </location>
</feature>
<dbReference type="Pfam" id="PF11500">
    <property type="entry name" value="Cut12"/>
    <property type="match status" value="1"/>
</dbReference>
<reference evidence="4 5" key="1">
    <citation type="submission" date="2024-02" db="EMBL/GenBank/DDBJ databases">
        <title>De novo assembly and annotation of 12 fungi associated with fruit tree decline syndrome in Ontario, Canada.</title>
        <authorList>
            <person name="Sulman M."/>
            <person name="Ellouze W."/>
            <person name="Ilyukhin E."/>
        </authorList>
    </citation>
    <scope>NUCLEOTIDE SEQUENCE [LARGE SCALE GENOMIC DNA]</scope>
    <source>
        <strain evidence="4 5">M11/M66-122</strain>
    </source>
</reference>
<feature type="region of interest" description="Disordered" evidence="2">
    <location>
        <begin position="489"/>
        <end position="520"/>
    </location>
</feature>
<dbReference type="InterPro" id="IPR021589">
    <property type="entry name" value="Cut12"/>
</dbReference>
<feature type="compositionally biased region" description="Low complexity" evidence="2">
    <location>
        <begin position="768"/>
        <end position="783"/>
    </location>
</feature>
<feature type="compositionally biased region" description="Basic and acidic residues" evidence="2">
    <location>
        <begin position="313"/>
        <end position="331"/>
    </location>
</feature>
<keyword evidence="1" id="KW-0175">Coiled coil</keyword>
<feature type="compositionally biased region" description="Polar residues" evidence="2">
    <location>
        <begin position="380"/>
        <end position="389"/>
    </location>
</feature>
<feature type="region of interest" description="Disordered" evidence="2">
    <location>
        <begin position="1"/>
        <end position="176"/>
    </location>
</feature>
<feature type="domain" description="Spindle pole body-associated protein cut12" evidence="3">
    <location>
        <begin position="125"/>
        <end position="274"/>
    </location>
</feature>
<feature type="region of interest" description="Disordered" evidence="2">
    <location>
        <begin position="596"/>
        <end position="615"/>
    </location>
</feature>
<evidence type="ECO:0000259" key="3">
    <source>
        <dbReference type="Pfam" id="PF11500"/>
    </source>
</evidence>
<evidence type="ECO:0000313" key="5">
    <source>
        <dbReference type="Proteomes" id="UP001320420"/>
    </source>
</evidence>
<feature type="compositionally biased region" description="Polar residues" evidence="2">
    <location>
        <begin position="705"/>
        <end position="718"/>
    </location>
</feature>